<evidence type="ECO:0000256" key="1">
    <source>
        <dbReference type="SAM" id="MobiDB-lite"/>
    </source>
</evidence>
<organism evidence="2 3">
    <name type="scientific">Gulo gulo</name>
    <name type="common">Wolverine</name>
    <name type="synonym">Gluton</name>
    <dbReference type="NCBI Taxonomy" id="48420"/>
    <lineage>
        <taxon>Eukaryota</taxon>
        <taxon>Metazoa</taxon>
        <taxon>Chordata</taxon>
        <taxon>Craniata</taxon>
        <taxon>Vertebrata</taxon>
        <taxon>Euteleostomi</taxon>
        <taxon>Mammalia</taxon>
        <taxon>Eutheria</taxon>
        <taxon>Laurasiatheria</taxon>
        <taxon>Carnivora</taxon>
        <taxon>Caniformia</taxon>
        <taxon>Musteloidea</taxon>
        <taxon>Mustelidae</taxon>
        <taxon>Guloninae</taxon>
        <taxon>Gulo</taxon>
    </lineage>
</organism>
<sequence>GNPSPPPASSAHPEPGQLWLCPDIAAPPPKRSSLIGAKNIKLGSAPRTTGHARPAHFPLRGRSCGGSLKPQP</sequence>
<feature type="region of interest" description="Disordered" evidence="1">
    <location>
        <begin position="43"/>
        <end position="72"/>
    </location>
</feature>
<gene>
    <name evidence="2" type="ORF">BN2614_LOCUS3</name>
</gene>
<feature type="region of interest" description="Disordered" evidence="1">
    <location>
        <begin position="1"/>
        <end position="25"/>
    </location>
</feature>
<reference evidence="2 3" key="1">
    <citation type="submission" date="2018-10" db="EMBL/GenBank/DDBJ databases">
        <authorList>
            <person name="Ekblom R."/>
            <person name="Jareborg N."/>
        </authorList>
    </citation>
    <scope>NUCLEOTIDE SEQUENCE [LARGE SCALE GENOMIC DNA]</scope>
    <source>
        <tissue evidence="2">Muscle</tissue>
    </source>
</reference>
<evidence type="ECO:0000313" key="2">
    <source>
        <dbReference type="EMBL" id="VCW85491.1"/>
    </source>
</evidence>
<dbReference type="EMBL" id="CYRY02015514">
    <property type="protein sequence ID" value="VCW85491.1"/>
    <property type="molecule type" value="Genomic_DNA"/>
</dbReference>
<comment type="caution">
    <text evidence="2">The sequence shown here is derived from an EMBL/GenBank/DDBJ whole genome shotgun (WGS) entry which is preliminary data.</text>
</comment>
<proteinExistence type="predicted"/>
<dbReference type="AlphaFoldDB" id="A0A9X9LT05"/>
<protein>
    <submittedName>
        <fullName evidence="2">Uncharacterized protein</fullName>
    </submittedName>
</protein>
<keyword evidence="3" id="KW-1185">Reference proteome</keyword>
<evidence type="ECO:0000313" key="3">
    <source>
        <dbReference type="Proteomes" id="UP000269945"/>
    </source>
</evidence>
<name>A0A9X9LT05_GULGU</name>
<accession>A0A9X9LT05</accession>
<feature type="non-terminal residue" evidence="2">
    <location>
        <position position="1"/>
    </location>
</feature>
<dbReference type="Proteomes" id="UP000269945">
    <property type="component" value="Unassembled WGS sequence"/>
</dbReference>